<dbReference type="Proteomes" id="UP000286773">
    <property type="component" value="Unassembled WGS sequence"/>
</dbReference>
<dbReference type="SUPFAM" id="SSF56784">
    <property type="entry name" value="HAD-like"/>
    <property type="match status" value="1"/>
</dbReference>
<reference evidence="2 3" key="1">
    <citation type="submission" date="2017-05" db="EMBL/GenBank/DDBJ databases">
        <title>Vagococcus spp. assemblies.</title>
        <authorList>
            <person name="Gulvik C.A."/>
        </authorList>
    </citation>
    <scope>NUCLEOTIDE SEQUENCE [LARGE SCALE GENOMIC DNA]</scope>
    <source>
        <strain evidence="2 3">LMG 24798</strain>
    </source>
</reference>
<proteinExistence type="predicted"/>
<dbReference type="Gene3D" id="3.40.50.1000">
    <property type="entry name" value="HAD superfamily/HAD-like"/>
    <property type="match status" value="1"/>
</dbReference>
<evidence type="ECO:0000313" key="2">
    <source>
        <dbReference type="EMBL" id="RSU12836.1"/>
    </source>
</evidence>
<dbReference type="SFLD" id="SFLDG01129">
    <property type="entry name" value="C1.5:_HAD__Beta-PGM__Phosphata"/>
    <property type="match status" value="1"/>
</dbReference>
<gene>
    <name evidence="2" type="ORF">CBF27_04675</name>
</gene>
<protein>
    <recommendedName>
        <fullName evidence="4">Haloacid dehalogenase</fullName>
    </recommendedName>
</protein>
<accession>A0A430AXS6</accession>
<dbReference type="EMBL" id="NGKC01000004">
    <property type="protein sequence ID" value="RSU12836.1"/>
    <property type="molecule type" value="Genomic_DNA"/>
</dbReference>
<keyword evidence="1" id="KW-0378">Hydrolase</keyword>
<dbReference type="OrthoDB" id="9809962at2"/>
<dbReference type="PANTHER" id="PTHR43316:SF8">
    <property type="entry name" value="HAD FAMILY HYDROLASE"/>
    <property type="match status" value="1"/>
</dbReference>
<dbReference type="RefSeq" id="WP_126812894.1">
    <property type="nucleotide sequence ID" value="NZ_NGKC01000004.1"/>
</dbReference>
<evidence type="ECO:0008006" key="4">
    <source>
        <dbReference type="Google" id="ProtNLM"/>
    </source>
</evidence>
<dbReference type="InterPro" id="IPR023214">
    <property type="entry name" value="HAD_sf"/>
</dbReference>
<keyword evidence="3" id="KW-1185">Reference proteome</keyword>
<evidence type="ECO:0000313" key="3">
    <source>
        <dbReference type="Proteomes" id="UP000286773"/>
    </source>
</evidence>
<evidence type="ECO:0000256" key="1">
    <source>
        <dbReference type="ARBA" id="ARBA00022801"/>
    </source>
</evidence>
<sequence length="223" mass="25201">MEKQFEAVFFDLFFTLVEPLETSRTEWQYLRISREEWEHSAEASELYIERATGQLASSHEMIEAILARLKLPTSPRLVEDVLAIRQQRMAGTLRMLEPDVIDVLLEMKKRGLKLGVISNADVIDIDGWSSSYLAELIDSTVFSCNHRMMKPEPAIYHAALSELAVSAEKSLFVGDGGDEELTGAKKVGMTTVRLSRFLDRGDLKQSSFVDCHVSSFQELLKLV</sequence>
<dbReference type="GO" id="GO:0016787">
    <property type="term" value="F:hydrolase activity"/>
    <property type="evidence" value="ECO:0007669"/>
    <property type="project" value="UniProtKB-KW"/>
</dbReference>
<dbReference type="PRINTS" id="PR00413">
    <property type="entry name" value="HADHALOGNASE"/>
</dbReference>
<name>A0A430AXS6_9ENTE</name>
<dbReference type="NCBIfam" id="TIGR01509">
    <property type="entry name" value="HAD-SF-IA-v3"/>
    <property type="match status" value="1"/>
</dbReference>
<dbReference type="PANTHER" id="PTHR43316">
    <property type="entry name" value="HYDROLASE, HALOACID DELAHOGENASE-RELATED"/>
    <property type="match status" value="1"/>
</dbReference>
<dbReference type="SFLD" id="SFLDS00003">
    <property type="entry name" value="Haloacid_Dehalogenase"/>
    <property type="match status" value="1"/>
</dbReference>
<dbReference type="InterPro" id="IPR036412">
    <property type="entry name" value="HAD-like_sf"/>
</dbReference>
<comment type="caution">
    <text evidence="2">The sequence shown here is derived from an EMBL/GenBank/DDBJ whole genome shotgun (WGS) entry which is preliminary data.</text>
</comment>
<dbReference type="AlphaFoldDB" id="A0A430AXS6"/>
<dbReference type="InterPro" id="IPR006439">
    <property type="entry name" value="HAD-SF_hydro_IA"/>
</dbReference>
<organism evidence="2 3">
    <name type="scientific">Vagococcus acidifermentans</name>
    <dbReference type="NCBI Taxonomy" id="564710"/>
    <lineage>
        <taxon>Bacteria</taxon>
        <taxon>Bacillati</taxon>
        <taxon>Bacillota</taxon>
        <taxon>Bacilli</taxon>
        <taxon>Lactobacillales</taxon>
        <taxon>Enterococcaceae</taxon>
        <taxon>Vagococcus</taxon>
    </lineage>
</organism>
<dbReference type="Pfam" id="PF00702">
    <property type="entry name" value="Hydrolase"/>
    <property type="match status" value="1"/>
</dbReference>
<dbReference type="InterPro" id="IPR051540">
    <property type="entry name" value="S-2-haloacid_dehalogenase"/>
</dbReference>
<dbReference type="NCBIfam" id="TIGR01549">
    <property type="entry name" value="HAD-SF-IA-v1"/>
    <property type="match status" value="1"/>
</dbReference>